<protein>
    <recommendedName>
        <fullName evidence="8">Tryptophan--tRNA ligase</fullName>
        <ecNumber evidence="8">6.1.1.2</ecNumber>
    </recommendedName>
    <alternativeName>
        <fullName evidence="8">Tryptophanyl-tRNA synthetase</fullName>
        <shortName evidence="8">TrpRS</shortName>
    </alternativeName>
</protein>
<feature type="binding site" evidence="8">
    <location>
        <begin position="189"/>
        <end position="193"/>
    </location>
    <ligand>
        <name>ATP</name>
        <dbReference type="ChEBI" id="CHEBI:30616"/>
    </ligand>
</feature>
<keyword evidence="2 8" id="KW-0436">Ligase</keyword>
<keyword evidence="3 8" id="KW-0547">Nucleotide-binding</keyword>
<dbReference type="EC" id="6.1.1.2" evidence="8"/>
<sequence length="323" mass="35368">MLSGVQPTGVGHLGTLLGAFMNFLADQERAECIFLVADLHSLTVDQDPAALRRQRYELVATFLAVGIDPLKSTIVMQSEVPEHAELAWVMESTATYGELARMTQFKDKSARQTKVRASLFTYPALMAADILLYQADVVPVGEDQLQHLELTRTLAERFNGAYGPTFTVPKGQLPTHAARVMDLAEPTSKMSKSSSSQAGIVFLTDDDATIRRKFLRARTDSFAEVVWKPDDPSRAGVTNLVEILAALEGTDASSVAARFDRYGPLKEAVAEAAVAAIAPVRERFMALRDDEATLRGVLDQGRERARDIARTTMAVVRDRLGLT</sequence>
<dbReference type="GO" id="GO:0005524">
    <property type="term" value="F:ATP binding"/>
    <property type="evidence" value="ECO:0007669"/>
    <property type="project" value="UniProtKB-UniRule"/>
</dbReference>
<evidence type="ECO:0000256" key="2">
    <source>
        <dbReference type="ARBA" id="ARBA00022598"/>
    </source>
</evidence>
<dbReference type="InterPro" id="IPR024109">
    <property type="entry name" value="Trp-tRNA-ligase_bac-type"/>
</dbReference>
<evidence type="ECO:0000313" key="10">
    <source>
        <dbReference type="EMBL" id="ACU53860.1"/>
    </source>
</evidence>
<comment type="similarity">
    <text evidence="1 8 9">Belongs to the class-I aminoacyl-tRNA synthetase family.</text>
</comment>
<dbReference type="InterPro" id="IPR002306">
    <property type="entry name" value="Trp-tRNA-ligase"/>
</dbReference>
<name>C7LYQ2_ACIFD</name>
<dbReference type="PRINTS" id="PR01039">
    <property type="entry name" value="TRNASYNTHTRP"/>
</dbReference>
<proteinExistence type="inferred from homology"/>
<dbReference type="NCBIfam" id="TIGR00233">
    <property type="entry name" value="trpS"/>
    <property type="match status" value="1"/>
</dbReference>
<dbReference type="EMBL" id="CP001631">
    <property type="protein sequence ID" value="ACU53860.1"/>
    <property type="molecule type" value="Genomic_DNA"/>
</dbReference>
<feature type="short sequence motif" description="'KMSKS' region" evidence="8">
    <location>
        <begin position="189"/>
        <end position="193"/>
    </location>
</feature>
<comment type="subunit">
    <text evidence="8">Homodimer.</text>
</comment>
<evidence type="ECO:0000256" key="1">
    <source>
        <dbReference type="ARBA" id="ARBA00005594"/>
    </source>
</evidence>
<dbReference type="InterPro" id="IPR014729">
    <property type="entry name" value="Rossmann-like_a/b/a_fold"/>
</dbReference>
<comment type="subcellular location">
    <subcellularLocation>
        <location evidence="8">Cytoplasm</location>
    </subcellularLocation>
</comment>
<comment type="function">
    <text evidence="8">Catalyzes the attachment of tryptophan to tRNA(Trp).</text>
</comment>
<dbReference type="Gene3D" id="1.10.240.10">
    <property type="entry name" value="Tyrosyl-Transfer RNA Synthetase"/>
    <property type="match status" value="1"/>
</dbReference>
<dbReference type="PANTHER" id="PTHR43766">
    <property type="entry name" value="TRYPTOPHAN--TRNA LIGASE, MITOCHONDRIAL"/>
    <property type="match status" value="1"/>
</dbReference>
<feature type="binding site" evidence="8">
    <location>
        <position position="129"/>
    </location>
    <ligand>
        <name>L-tryptophan</name>
        <dbReference type="ChEBI" id="CHEBI:57912"/>
    </ligand>
</feature>
<feature type="binding site" evidence="8">
    <location>
        <position position="180"/>
    </location>
    <ligand>
        <name>ATP</name>
        <dbReference type="ChEBI" id="CHEBI:30616"/>
    </ligand>
</feature>
<keyword evidence="5 8" id="KW-0648">Protein biosynthesis</keyword>
<evidence type="ECO:0000313" key="11">
    <source>
        <dbReference type="Proteomes" id="UP000000771"/>
    </source>
</evidence>
<evidence type="ECO:0000256" key="4">
    <source>
        <dbReference type="ARBA" id="ARBA00022840"/>
    </source>
</evidence>
<dbReference type="Proteomes" id="UP000000771">
    <property type="component" value="Chromosome"/>
</dbReference>
<keyword evidence="4 8" id="KW-0067">ATP-binding</keyword>
<dbReference type="CDD" id="cd00806">
    <property type="entry name" value="TrpRS_core"/>
    <property type="match status" value="1"/>
</dbReference>
<dbReference type="GO" id="GO:0006436">
    <property type="term" value="P:tryptophanyl-tRNA aminoacylation"/>
    <property type="evidence" value="ECO:0007669"/>
    <property type="project" value="UniProtKB-UniRule"/>
</dbReference>
<dbReference type="InterPro" id="IPR050203">
    <property type="entry name" value="Trp-tRNA_synthetase"/>
</dbReference>
<organism evidence="10 11">
    <name type="scientific">Acidimicrobium ferrooxidans (strain DSM 10331 / JCM 15462 / NBRC 103882 / ICP)</name>
    <dbReference type="NCBI Taxonomy" id="525909"/>
    <lineage>
        <taxon>Bacteria</taxon>
        <taxon>Bacillati</taxon>
        <taxon>Actinomycetota</taxon>
        <taxon>Acidimicrobiia</taxon>
        <taxon>Acidimicrobiales</taxon>
        <taxon>Acidimicrobiaceae</taxon>
        <taxon>Acidimicrobium</taxon>
    </lineage>
</organism>
<comment type="catalytic activity">
    <reaction evidence="7 8">
        <text>tRNA(Trp) + L-tryptophan + ATP = L-tryptophyl-tRNA(Trp) + AMP + diphosphate + H(+)</text>
        <dbReference type="Rhea" id="RHEA:24080"/>
        <dbReference type="Rhea" id="RHEA-COMP:9671"/>
        <dbReference type="Rhea" id="RHEA-COMP:9705"/>
        <dbReference type="ChEBI" id="CHEBI:15378"/>
        <dbReference type="ChEBI" id="CHEBI:30616"/>
        <dbReference type="ChEBI" id="CHEBI:33019"/>
        <dbReference type="ChEBI" id="CHEBI:57912"/>
        <dbReference type="ChEBI" id="CHEBI:78442"/>
        <dbReference type="ChEBI" id="CHEBI:78535"/>
        <dbReference type="ChEBI" id="CHEBI:456215"/>
        <dbReference type="EC" id="6.1.1.2"/>
    </reaction>
</comment>
<dbReference type="GO" id="GO:0004830">
    <property type="term" value="F:tryptophan-tRNA ligase activity"/>
    <property type="evidence" value="ECO:0007669"/>
    <property type="project" value="UniProtKB-UniRule"/>
</dbReference>
<evidence type="ECO:0000256" key="8">
    <source>
        <dbReference type="HAMAP-Rule" id="MF_00140"/>
    </source>
</evidence>
<dbReference type="KEGG" id="afo:Afer_0915"/>
<dbReference type="PANTHER" id="PTHR43766:SF1">
    <property type="entry name" value="TRYPTOPHAN--TRNA LIGASE, MITOCHONDRIAL"/>
    <property type="match status" value="1"/>
</dbReference>
<dbReference type="HAMAP" id="MF_00140_B">
    <property type="entry name" value="Trp_tRNA_synth_B"/>
    <property type="match status" value="1"/>
</dbReference>
<dbReference type="Gene3D" id="3.40.50.620">
    <property type="entry name" value="HUPs"/>
    <property type="match status" value="1"/>
</dbReference>
<dbReference type="SUPFAM" id="SSF52374">
    <property type="entry name" value="Nucleotidylyl transferase"/>
    <property type="match status" value="1"/>
</dbReference>
<dbReference type="Pfam" id="PF00579">
    <property type="entry name" value="tRNA-synt_1b"/>
    <property type="match status" value="1"/>
</dbReference>
<accession>C7LYQ2</accession>
<evidence type="ECO:0000256" key="7">
    <source>
        <dbReference type="ARBA" id="ARBA00049929"/>
    </source>
</evidence>
<feature type="binding site" evidence="8">
    <location>
        <begin position="141"/>
        <end position="143"/>
    </location>
    <ligand>
        <name>ATP</name>
        <dbReference type="ChEBI" id="CHEBI:30616"/>
    </ligand>
</feature>
<evidence type="ECO:0000256" key="6">
    <source>
        <dbReference type="ARBA" id="ARBA00023146"/>
    </source>
</evidence>
<dbReference type="STRING" id="525909.Afer_0915"/>
<dbReference type="InterPro" id="IPR002305">
    <property type="entry name" value="aa-tRNA-synth_Ic"/>
</dbReference>
<dbReference type="HOGENOM" id="CLU_029244_1_2_11"/>
<evidence type="ECO:0000256" key="9">
    <source>
        <dbReference type="RuleBase" id="RU363036"/>
    </source>
</evidence>
<keyword evidence="11" id="KW-1185">Reference proteome</keyword>
<gene>
    <name evidence="8" type="primary">trpS</name>
    <name evidence="10" type="ordered locus">Afer_0915</name>
</gene>
<comment type="caution">
    <text evidence="8">Lacks conserved residue(s) required for the propagation of feature annotation.</text>
</comment>
<evidence type="ECO:0000256" key="5">
    <source>
        <dbReference type="ARBA" id="ARBA00022917"/>
    </source>
</evidence>
<feature type="binding site" evidence="8">
    <location>
        <begin position="6"/>
        <end position="8"/>
    </location>
    <ligand>
        <name>ATP</name>
        <dbReference type="ChEBI" id="CHEBI:30616"/>
    </ligand>
</feature>
<dbReference type="AlphaFoldDB" id="C7LYQ2"/>
<dbReference type="eggNOG" id="COG0180">
    <property type="taxonomic scope" value="Bacteria"/>
</dbReference>
<keyword evidence="8" id="KW-0963">Cytoplasm</keyword>
<evidence type="ECO:0000256" key="3">
    <source>
        <dbReference type="ARBA" id="ARBA00022741"/>
    </source>
</evidence>
<keyword evidence="6 8" id="KW-0030">Aminoacyl-tRNA synthetase</keyword>
<dbReference type="GO" id="GO:0005829">
    <property type="term" value="C:cytosol"/>
    <property type="evidence" value="ECO:0007669"/>
    <property type="project" value="TreeGrafter"/>
</dbReference>
<reference evidence="10 11" key="1">
    <citation type="journal article" date="2009" name="Stand. Genomic Sci.">
        <title>Complete genome sequence of Acidimicrobium ferrooxidans type strain (ICP).</title>
        <authorList>
            <person name="Clum A."/>
            <person name="Nolan M."/>
            <person name="Lang E."/>
            <person name="Glavina Del Rio T."/>
            <person name="Tice H."/>
            <person name="Copeland A."/>
            <person name="Cheng J.F."/>
            <person name="Lucas S."/>
            <person name="Chen F."/>
            <person name="Bruce D."/>
            <person name="Goodwin L."/>
            <person name="Pitluck S."/>
            <person name="Ivanova N."/>
            <person name="Mavrommatis K."/>
            <person name="Mikhailova N."/>
            <person name="Pati A."/>
            <person name="Chen A."/>
            <person name="Palaniappan K."/>
            <person name="Goker M."/>
            <person name="Spring S."/>
            <person name="Land M."/>
            <person name="Hauser L."/>
            <person name="Chang Y.J."/>
            <person name="Jeffries C.C."/>
            <person name="Chain P."/>
            <person name="Bristow J."/>
            <person name="Eisen J.A."/>
            <person name="Markowitz V."/>
            <person name="Hugenholtz P."/>
            <person name="Kyrpides N.C."/>
            <person name="Klenk H.P."/>
            <person name="Lapidus A."/>
        </authorList>
    </citation>
    <scope>NUCLEOTIDE SEQUENCE [LARGE SCALE GENOMIC DNA]</scope>
    <source>
        <strain evidence="11">DSM 10331 / JCM 15462 / NBRC 103882 / ICP</strain>
    </source>
</reference>